<dbReference type="Gene3D" id="3.40.1620.10">
    <property type="entry name" value="YefM-like domain"/>
    <property type="match status" value="1"/>
</dbReference>
<sequence>MNRQTAYAPEMKTITVGELRQNPTAMLAEVEAGETYRITRHNREVGRIVPPQPGIALVPAKHRDGIRLPELPASYTSPSAAVLDELLEDMRGDR</sequence>
<comment type="function">
    <text evidence="2">Antitoxin component of a type II toxin-antitoxin (TA) system.</text>
</comment>
<comment type="caution">
    <text evidence="3">The sequence shown here is derived from an EMBL/GenBank/DDBJ whole genome shotgun (WGS) entry which is preliminary data.</text>
</comment>
<dbReference type="NCBIfam" id="TIGR01552">
    <property type="entry name" value="phd_fam"/>
    <property type="match status" value="1"/>
</dbReference>
<gene>
    <name evidence="3" type="ORF">GCM10009640_05830</name>
</gene>
<protein>
    <recommendedName>
        <fullName evidence="2">Antitoxin</fullName>
    </recommendedName>
</protein>
<name>A0ABP4JE38_9MICO</name>
<dbReference type="Pfam" id="PF02604">
    <property type="entry name" value="PhdYeFM_antitox"/>
    <property type="match status" value="1"/>
</dbReference>
<keyword evidence="4" id="KW-1185">Reference proteome</keyword>
<dbReference type="EMBL" id="BAAAKK010000001">
    <property type="protein sequence ID" value="GAA1418969.1"/>
    <property type="molecule type" value="Genomic_DNA"/>
</dbReference>
<evidence type="ECO:0000313" key="3">
    <source>
        <dbReference type="EMBL" id="GAA1418969.1"/>
    </source>
</evidence>
<dbReference type="InterPro" id="IPR006442">
    <property type="entry name" value="Antitoxin_Phd/YefM"/>
</dbReference>
<evidence type="ECO:0000256" key="2">
    <source>
        <dbReference type="RuleBase" id="RU362080"/>
    </source>
</evidence>
<reference evidence="4" key="1">
    <citation type="journal article" date="2019" name="Int. J. Syst. Evol. Microbiol.">
        <title>The Global Catalogue of Microorganisms (GCM) 10K type strain sequencing project: providing services to taxonomists for standard genome sequencing and annotation.</title>
        <authorList>
            <consortium name="The Broad Institute Genomics Platform"/>
            <consortium name="The Broad Institute Genome Sequencing Center for Infectious Disease"/>
            <person name="Wu L."/>
            <person name="Ma J."/>
        </authorList>
    </citation>
    <scope>NUCLEOTIDE SEQUENCE [LARGE SCALE GENOMIC DNA]</scope>
    <source>
        <strain evidence="4">JCM 12398</strain>
    </source>
</reference>
<organism evidence="3 4">
    <name type="scientific">Agrococcus citreus</name>
    <dbReference type="NCBI Taxonomy" id="84643"/>
    <lineage>
        <taxon>Bacteria</taxon>
        <taxon>Bacillati</taxon>
        <taxon>Actinomycetota</taxon>
        <taxon>Actinomycetes</taxon>
        <taxon>Micrococcales</taxon>
        <taxon>Microbacteriaceae</taxon>
        <taxon>Agrococcus</taxon>
    </lineage>
</organism>
<comment type="similarity">
    <text evidence="1 2">Belongs to the phD/YefM antitoxin family.</text>
</comment>
<accession>A0ABP4JE38</accession>
<dbReference type="InterPro" id="IPR036165">
    <property type="entry name" value="YefM-like_sf"/>
</dbReference>
<evidence type="ECO:0000256" key="1">
    <source>
        <dbReference type="ARBA" id="ARBA00009981"/>
    </source>
</evidence>
<evidence type="ECO:0000313" key="4">
    <source>
        <dbReference type="Proteomes" id="UP001501266"/>
    </source>
</evidence>
<proteinExistence type="inferred from homology"/>
<dbReference type="Proteomes" id="UP001501266">
    <property type="component" value="Unassembled WGS sequence"/>
</dbReference>
<dbReference type="SUPFAM" id="SSF143120">
    <property type="entry name" value="YefM-like"/>
    <property type="match status" value="1"/>
</dbReference>